<dbReference type="EMBL" id="AFCO01001994">
    <property type="protein sequence ID" value="EHC48241.1"/>
    <property type="molecule type" value="Genomic_DNA"/>
</dbReference>
<accession>G5NLM3</accession>
<gene>
    <name evidence="2" type="ORF">LTSEINV_6115</name>
</gene>
<dbReference type="AlphaFoldDB" id="G5NLM3"/>
<dbReference type="Proteomes" id="UP000003532">
    <property type="component" value="Unassembled WGS sequence"/>
</dbReference>
<evidence type="ECO:0000313" key="2">
    <source>
        <dbReference type="EMBL" id="EHC48241.1"/>
    </source>
</evidence>
<feature type="compositionally biased region" description="Low complexity" evidence="1">
    <location>
        <begin position="16"/>
        <end position="27"/>
    </location>
</feature>
<comment type="caution">
    <text evidence="2">The sequence shown here is derived from an EMBL/GenBank/DDBJ whole genome shotgun (WGS) entry which is preliminary data.</text>
</comment>
<protein>
    <submittedName>
        <fullName evidence="2">Uncharacterized protein</fullName>
    </submittedName>
</protein>
<feature type="region of interest" description="Disordered" evidence="1">
    <location>
        <begin position="1"/>
        <end position="44"/>
    </location>
</feature>
<feature type="compositionally biased region" description="Basic and acidic residues" evidence="1">
    <location>
        <begin position="34"/>
        <end position="44"/>
    </location>
</feature>
<feature type="non-terminal residue" evidence="2">
    <location>
        <position position="1"/>
    </location>
</feature>
<sequence>RAFALPIAKQILPDKQAQQSGPGQSGQMTLAGFDHPRKEHYSPC</sequence>
<reference evidence="2 3" key="1">
    <citation type="journal article" date="2011" name="BMC Genomics">
        <title>Genome sequencing reveals diversification of virulence factor content and possible host adaptation in distinct subpopulations of Salmonella enterica.</title>
        <authorList>
            <person name="den Bakker H.C."/>
            <person name="Moreno Switt A.I."/>
            <person name="Govoni G."/>
            <person name="Cummings C.A."/>
            <person name="Ranieri M.L."/>
            <person name="Degoricija L."/>
            <person name="Hoelzer K."/>
            <person name="Rodriguez-Rivera L.D."/>
            <person name="Brown S."/>
            <person name="Bolchacova E."/>
            <person name="Furtado M.R."/>
            <person name="Wiedmann M."/>
        </authorList>
    </citation>
    <scope>NUCLEOTIDE SEQUENCE [LARGE SCALE GENOMIC DNA]</scope>
    <source>
        <strain evidence="2 3">R8-3668</strain>
    </source>
</reference>
<name>G5NLM3_SALET</name>
<evidence type="ECO:0000313" key="3">
    <source>
        <dbReference type="Proteomes" id="UP000003532"/>
    </source>
</evidence>
<organism evidence="2 3">
    <name type="scientific">Salmonella enterica subsp. enterica serovar Inverness str. R8-3668</name>
    <dbReference type="NCBI Taxonomy" id="913075"/>
    <lineage>
        <taxon>Bacteria</taxon>
        <taxon>Pseudomonadati</taxon>
        <taxon>Pseudomonadota</taxon>
        <taxon>Gammaproteobacteria</taxon>
        <taxon>Enterobacterales</taxon>
        <taxon>Enterobacteriaceae</taxon>
        <taxon>Salmonella</taxon>
    </lineage>
</organism>
<evidence type="ECO:0000256" key="1">
    <source>
        <dbReference type="SAM" id="MobiDB-lite"/>
    </source>
</evidence>
<proteinExistence type="predicted"/>